<dbReference type="AlphaFoldDB" id="A0A1M4ZP89"/>
<dbReference type="EMBL" id="FQUM01000004">
    <property type="protein sequence ID" value="SHF19930.1"/>
    <property type="molecule type" value="Genomic_DNA"/>
</dbReference>
<feature type="transmembrane region" description="Helical" evidence="1">
    <location>
        <begin position="21"/>
        <end position="43"/>
    </location>
</feature>
<evidence type="ECO:0000313" key="2">
    <source>
        <dbReference type="EMBL" id="SHF19930.1"/>
    </source>
</evidence>
<dbReference type="Pfam" id="PF14329">
    <property type="entry name" value="DUF4386"/>
    <property type="match status" value="1"/>
</dbReference>
<evidence type="ECO:0000256" key="1">
    <source>
        <dbReference type="SAM" id="Phobius"/>
    </source>
</evidence>
<gene>
    <name evidence="2" type="ORF">SAMN05444274_10416</name>
</gene>
<dbReference type="RefSeq" id="WP_073000935.1">
    <property type="nucleotide sequence ID" value="NZ_FQUM01000004.1"/>
</dbReference>
<evidence type="ECO:0000313" key="3">
    <source>
        <dbReference type="Proteomes" id="UP000184164"/>
    </source>
</evidence>
<keyword evidence="1" id="KW-0812">Transmembrane</keyword>
<dbReference type="Proteomes" id="UP000184164">
    <property type="component" value="Unassembled WGS sequence"/>
</dbReference>
<keyword evidence="1" id="KW-1133">Transmembrane helix</keyword>
<accession>A0A1M4ZP89</accession>
<feature type="transmembrane region" description="Helical" evidence="1">
    <location>
        <begin position="98"/>
        <end position="119"/>
    </location>
</feature>
<feature type="transmembrane region" description="Helical" evidence="1">
    <location>
        <begin position="205"/>
        <end position="224"/>
    </location>
</feature>
<dbReference type="SUPFAM" id="SSF161077">
    <property type="entry name" value="Photosystem II antenna protein-like"/>
    <property type="match status" value="1"/>
</dbReference>
<dbReference type="OrthoDB" id="1160166at2"/>
<organism evidence="2 3">
    <name type="scientific">Mariniphaga anaerophila</name>
    <dbReference type="NCBI Taxonomy" id="1484053"/>
    <lineage>
        <taxon>Bacteria</taxon>
        <taxon>Pseudomonadati</taxon>
        <taxon>Bacteroidota</taxon>
        <taxon>Bacteroidia</taxon>
        <taxon>Marinilabiliales</taxon>
        <taxon>Prolixibacteraceae</taxon>
        <taxon>Mariniphaga</taxon>
    </lineage>
</organism>
<reference evidence="2 3" key="1">
    <citation type="submission" date="2016-11" db="EMBL/GenBank/DDBJ databases">
        <authorList>
            <person name="Jaros S."/>
            <person name="Januszkiewicz K."/>
            <person name="Wedrychowicz H."/>
        </authorList>
    </citation>
    <scope>NUCLEOTIDE SEQUENCE [LARGE SCALE GENOMIC DNA]</scope>
    <source>
        <strain evidence="2 3">DSM 26910</strain>
    </source>
</reference>
<dbReference type="GO" id="GO:0009767">
    <property type="term" value="P:photosynthetic electron transport chain"/>
    <property type="evidence" value="ECO:0007669"/>
    <property type="project" value="InterPro"/>
</dbReference>
<feature type="transmembrane region" description="Helical" evidence="1">
    <location>
        <begin position="179"/>
        <end position="199"/>
    </location>
</feature>
<keyword evidence="1" id="KW-0472">Membrane</keyword>
<name>A0A1M4ZP89_9BACT</name>
<evidence type="ECO:0008006" key="4">
    <source>
        <dbReference type="Google" id="ProtNLM"/>
    </source>
</evidence>
<dbReference type="GO" id="GO:0009521">
    <property type="term" value="C:photosystem"/>
    <property type="evidence" value="ECO:0007669"/>
    <property type="project" value="InterPro"/>
</dbReference>
<feature type="transmembrane region" description="Helical" evidence="1">
    <location>
        <begin position="63"/>
        <end position="86"/>
    </location>
</feature>
<dbReference type="InterPro" id="IPR025495">
    <property type="entry name" value="DUF4386"/>
</dbReference>
<feature type="transmembrane region" description="Helical" evidence="1">
    <location>
        <begin position="151"/>
        <end position="170"/>
    </location>
</feature>
<dbReference type="GO" id="GO:0016168">
    <property type="term" value="F:chlorophyll binding"/>
    <property type="evidence" value="ECO:0007669"/>
    <property type="project" value="InterPro"/>
</dbReference>
<sequence>MKTQSQAADISMKSAAVIAGVSLLLMAVLAPVANFSILQILIVPDNAAETVNNITANIGAFRMAIVLFLAVAVLDIVVAWSLYIFLKPQNKSLSLLTGWLRVVYATIFLVAATHLINVLQLLSGADYLSAFTNSQLQTQAMLSITAFNQGWEFGLIIFGFHLLLLGYLLLKAGYMRKILGILILLAGLGYIIDGAGKILLPDYNLSISMFTFIGEVILIFWLLIAGRKLTVTQ</sequence>
<keyword evidence="3" id="KW-1185">Reference proteome</keyword>
<dbReference type="InterPro" id="IPR036001">
    <property type="entry name" value="PS_II_antenna-like_sf"/>
</dbReference>
<proteinExistence type="predicted"/>
<protein>
    <recommendedName>
        <fullName evidence="4">DUF4386 domain-containing protein</fullName>
    </recommendedName>
</protein>